<evidence type="ECO:0000313" key="9">
    <source>
        <dbReference type="Proteomes" id="UP001178507"/>
    </source>
</evidence>
<dbReference type="EMBL" id="CAUJNA010001062">
    <property type="protein sequence ID" value="CAJ1383937.1"/>
    <property type="molecule type" value="Genomic_DNA"/>
</dbReference>
<keyword evidence="4" id="KW-0812">Transmembrane</keyword>
<keyword evidence="9" id="KW-1185">Reference proteome</keyword>
<comment type="caution">
    <text evidence="8">The sequence shown here is derived from an EMBL/GenBank/DDBJ whole genome shotgun (WGS) entry which is preliminary data.</text>
</comment>
<keyword evidence="3" id="KW-0813">Transport</keyword>
<dbReference type="GO" id="GO:0016020">
    <property type="term" value="C:membrane"/>
    <property type="evidence" value="ECO:0007669"/>
    <property type="project" value="UniProtKB-SubCell"/>
</dbReference>
<evidence type="ECO:0000256" key="7">
    <source>
        <dbReference type="SAM" id="MobiDB-lite"/>
    </source>
</evidence>
<gene>
    <name evidence="8" type="ORF">EVOR1521_LOCUS10918</name>
</gene>
<dbReference type="InterPro" id="IPR036259">
    <property type="entry name" value="MFS_trans_sf"/>
</dbReference>
<comment type="subcellular location">
    <subcellularLocation>
        <location evidence="1">Membrane</location>
        <topology evidence="1">Multi-pass membrane protein</topology>
    </subcellularLocation>
</comment>
<keyword evidence="5" id="KW-1133">Transmembrane helix</keyword>
<dbReference type="PANTHER" id="PTHR31585">
    <property type="entry name" value="FOLATE-BIOPTERIN TRANSPORTER 1, CHLOROPLASTIC"/>
    <property type="match status" value="1"/>
</dbReference>
<evidence type="ECO:0000256" key="1">
    <source>
        <dbReference type="ARBA" id="ARBA00004141"/>
    </source>
</evidence>
<organism evidence="8 9">
    <name type="scientific">Effrenium voratum</name>
    <dbReference type="NCBI Taxonomy" id="2562239"/>
    <lineage>
        <taxon>Eukaryota</taxon>
        <taxon>Sar</taxon>
        <taxon>Alveolata</taxon>
        <taxon>Dinophyceae</taxon>
        <taxon>Suessiales</taxon>
        <taxon>Symbiodiniaceae</taxon>
        <taxon>Effrenium</taxon>
    </lineage>
</organism>
<accession>A0AA36IA80</accession>
<dbReference type="PANTHER" id="PTHR31585:SF0">
    <property type="entry name" value="FOLATE-BIOPTERIN TRANSPORTER 1, CHLOROPLASTIC"/>
    <property type="match status" value="1"/>
</dbReference>
<evidence type="ECO:0000313" key="8">
    <source>
        <dbReference type="EMBL" id="CAJ1383937.1"/>
    </source>
</evidence>
<keyword evidence="6" id="KW-0472">Membrane</keyword>
<evidence type="ECO:0000256" key="3">
    <source>
        <dbReference type="ARBA" id="ARBA00022448"/>
    </source>
</evidence>
<comment type="similarity">
    <text evidence="2">Belongs to the major facilitator superfamily. Folate-biopterin transporter (TC 2.A.71) family.</text>
</comment>
<proteinExistence type="inferred from homology"/>
<protein>
    <submittedName>
        <fullName evidence="8">Uncharacterized protein</fullName>
    </submittedName>
</protein>
<name>A0AA36IA80_9DINO</name>
<dbReference type="InterPro" id="IPR039309">
    <property type="entry name" value="BT1"/>
</dbReference>
<evidence type="ECO:0000256" key="4">
    <source>
        <dbReference type="ARBA" id="ARBA00022692"/>
    </source>
</evidence>
<dbReference type="SUPFAM" id="SSF103473">
    <property type="entry name" value="MFS general substrate transporter"/>
    <property type="match status" value="1"/>
</dbReference>
<evidence type="ECO:0000256" key="6">
    <source>
        <dbReference type="ARBA" id="ARBA00023136"/>
    </source>
</evidence>
<dbReference type="Proteomes" id="UP001178507">
    <property type="component" value="Unassembled WGS sequence"/>
</dbReference>
<dbReference type="AlphaFoldDB" id="A0AA36IA80"/>
<dbReference type="Pfam" id="PF03092">
    <property type="entry name" value="BT1"/>
    <property type="match status" value="1"/>
</dbReference>
<sequence length="367" mass="39893">MFWLRVENKASTARLRLCACAPLLMLAGIGRCERAGGELAFVLSEEQARAWASQSPVRIPPSLEPAETARWSELLQCFAHPALWGPLLFLAAYSAGPGYDDSLYFFYINRLRFRPSALGRLKMAQELAKLIGIGLYRYALRRVPDRQLVVGLTAASLPLYLTPLLLTTGAYHSIPVSPQTLAVSGELVREVVLHMQVLPVFSRFVDMGPRGLESTSVSLLYSMLQTSRAINKVTSAGMAHMLGVTAHNFHHLSLLIMVCGACATMPLPLARFIPEEPACTDPAMLLDTDEPAANEATVEGTAQLSLPGGLHGLQHLRDEELLDLRLPQAARLCEESRSRSEGCWEANSPRGSHGPEPGASSNVMPAG</sequence>
<evidence type="ECO:0000256" key="5">
    <source>
        <dbReference type="ARBA" id="ARBA00022989"/>
    </source>
</evidence>
<evidence type="ECO:0000256" key="2">
    <source>
        <dbReference type="ARBA" id="ARBA00007015"/>
    </source>
</evidence>
<reference evidence="8" key="1">
    <citation type="submission" date="2023-08" db="EMBL/GenBank/DDBJ databases">
        <authorList>
            <person name="Chen Y."/>
            <person name="Shah S."/>
            <person name="Dougan E. K."/>
            <person name="Thang M."/>
            <person name="Chan C."/>
        </authorList>
    </citation>
    <scope>NUCLEOTIDE SEQUENCE</scope>
</reference>
<feature type="region of interest" description="Disordered" evidence="7">
    <location>
        <begin position="338"/>
        <end position="367"/>
    </location>
</feature>